<feature type="compositionally biased region" description="Polar residues" evidence="1">
    <location>
        <begin position="518"/>
        <end position="530"/>
    </location>
</feature>
<name>A0A2T2P3Z1_CORCC</name>
<dbReference type="PROSITE" id="PS50006">
    <property type="entry name" value="FHA_DOMAIN"/>
    <property type="match status" value="1"/>
</dbReference>
<feature type="domain" description="FHA" evidence="3">
    <location>
        <begin position="47"/>
        <end position="111"/>
    </location>
</feature>
<feature type="transmembrane region" description="Helical" evidence="2">
    <location>
        <begin position="634"/>
        <end position="657"/>
    </location>
</feature>
<feature type="compositionally biased region" description="Low complexity" evidence="1">
    <location>
        <begin position="362"/>
        <end position="376"/>
    </location>
</feature>
<gene>
    <name evidence="4" type="ORF">BS50DRAFT_569877</name>
</gene>
<dbReference type="Pfam" id="PF00498">
    <property type="entry name" value="FHA"/>
    <property type="match status" value="1"/>
</dbReference>
<dbReference type="SMART" id="SM00240">
    <property type="entry name" value="FHA"/>
    <property type="match status" value="1"/>
</dbReference>
<evidence type="ECO:0000313" key="4">
    <source>
        <dbReference type="EMBL" id="PSN72372.1"/>
    </source>
</evidence>
<dbReference type="STRING" id="1448308.A0A2T2P3Z1"/>
<dbReference type="PANTHER" id="PTHR15715:SF37">
    <property type="entry name" value="LD47843P"/>
    <property type="match status" value="1"/>
</dbReference>
<dbReference type="OrthoDB" id="4096268at2759"/>
<evidence type="ECO:0000259" key="3">
    <source>
        <dbReference type="PROSITE" id="PS50006"/>
    </source>
</evidence>
<dbReference type="Proteomes" id="UP000240883">
    <property type="component" value="Unassembled WGS sequence"/>
</dbReference>
<feature type="compositionally biased region" description="Polar residues" evidence="1">
    <location>
        <begin position="188"/>
        <end position="199"/>
    </location>
</feature>
<dbReference type="PANTHER" id="PTHR15715">
    <property type="entry name" value="CENTROSOMAL PROTEIN OF 170 KDA"/>
    <property type="match status" value="1"/>
</dbReference>
<keyword evidence="2" id="KW-0472">Membrane</keyword>
<feature type="compositionally biased region" description="Basic and acidic residues" evidence="1">
    <location>
        <begin position="385"/>
        <end position="394"/>
    </location>
</feature>
<keyword evidence="2" id="KW-1133">Transmembrane helix</keyword>
<evidence type="ECO:0000256" key="1">
    <source>
        <dbReference type="SAM" id="MobiDB-lite"/>
    </source>
</evidence>
<feature type="region of interest" description="Disordered" evidence="1">
    <location>
        <begin position="149"/>
        <end position="175"/>
    </location>
</feature>
<dbReference type="GO" id="GO:0005737">
    <property type="term" value="C:cytoplasm"/>
    <property type="evidence" value="ECO:0007669"/>
    <property type="project" value="TreeGrafter"/>
</dbReference>
<dbReference type="InterPro" id="IPR008984">
    <property type="entry name" value="SMAD_FHA_dom_sf"/>
</dbReference>
<keyword evidence="5" id="KW-1185">Reference proteome</keyword>
<feature type="region of interest" description="Disordered" evidence="1">
    <location>
        <begin position="187"/>
        <end position="330"/>
    </location>
</feature>
<keyword evidence="2" id="KW-0812">Transmembrane</keyword>
<feature type="region of interest" description="Disordered" evidence="1">
    <location>
        <begin position="347"/>
        <end position="402"/>
    </location>
</feature>
<dbReference type="Gene3D" id="2.60.200.20">
    <property type="match status" value="1"/>
</dbReference>
<dbReference type="EMBL" id="KZ678130">
    <property type="protein sequence ID" value="PSN72372.1"/>
    <property type="molecule type" value="Genomic_DNA"/>
</dbReference>
<feature type="region of interest" description="Disordered" evidence="1">
    <location>
        <begin position="498"/>
        <end position="634"/>
    </location>
</feature>
<sequence length="664" mass="72071">MSTPEAGTQVTISLCPAEDVQVTVRSKEGFEYPHPERTFFLRPSQPMPIGRASSSAAKAHLASAPDNLFIDSPVISRDHAVLSTEPADGRLKVLLTDVGSMHGTFVNDEKLSPNTPRQLSKGDTLQFGLDITRNQDFFMARQWKFEYHPRSERDNTAPKPEPSFSRGFSVPEDSEDDMDMEIDELLSSSPAAGSQSNPVTIEDAEEGPRIVVLDPEEDGLSTSSEAEAEAEADVDDEAHSNQGDRIYFHEEPAVNPSRFTFHGGNSSDLDQDIDNQDDDQSVYSSDSNNDSHEYGSLSENGSMAISDLESASDSELSDNEAEAEDADTGDAEIARRMKLGAMLDHEHHRTAAEPSSSNTFLPPSQAAPPQVQHQPASTTLLPPGERSRHLSRDDATDDQTVDSGMMGIILEPYAIMPWDDIMADPPPPPRPAAPRPFNWPPQDGNVMNPFTVRGAQHHTTSWQNEQAVPSAYLHRTEYSHTPYRTTPFEMHVQPFHPPAPFQAGFAPPRPEQPVSAPSDGQATPSVSATVVNGVHTPPMPAADEPTFDTPQPHRRTKVSIPEIVENVPQQPPTPTSVSSLKRKADVLDSEEPAEAKGDAATSEVIPTAVTEPVRREERPKKKARTTSGQSAKKAAAAGIVLGSMLTAGAVGALLAFLPETFFQP</sequence>
<reference evidence="4 5" key="1">
    <citation type="journal article" date="2018" name="Front. Microbiol.">
        <title>Genome-Wide Analysis of Corynespora cassiicola Leaf Fall Disease Putative Effectors.</title>
        <authorList>
            <person name="Lopez D."/>
            <person name="Ribeiro S."/>
            <person name="Label P."/>
            <person name="Fumanal B."/>
            <person name="Venisse J.S."/>
            <person name="Kohler A."/>
            <person name="de Oliveira R.R."/>
            <person name="Labutti K."/>
            <person name="Lipzen A."/>
            <person name="Lail K."/>
            <person name="Bauer D."/>
            <person name="Ohm R.A."/>
            <person name="Barry K.W."/>
            <person name="Spatafora J."/>
            <person name="Grigoriev I.V."/>
            <person name="Martin F.M."/>
            <person name="Pujade-Renaud V."/>
        </authorList>
    </citation>
    <scope>NUCLEOTIDE SEQUENCE [LARGE SCALE GENOMIC DNA]</scope>
    <source>
        <strain evidence="4 5">Philippines</strain>
    </source>
</reference>
<dbReference type="InterPro" id="IPR000253">
    <property type="entry name" value="FHA_dom"/>
</dbReference>
<dbReference type="AlphaFoldDB" id="A0A2T2P3Z1"/>
<dbReference type="InterPro" id="IPR051176">
    <property type="entry name" value="Cent_Immune-Sig_Mod"/>
</dbReference>
<feature type="compositionally biased region" description="Acidic residues" evidence="1">
    <location>
        <begin position="226"/>
        <end position="236"/>
    </location>
</feature>
<evidence type="ECO:0000313" key="5">
    <source>
        <dbReference type="Proteomes" id="UP000240883"/>
    </source>
</evidence>
<accession>A0A2T2P3Z1</accession>
<protein>
    <recommendedName>
        <fullName evidence="3">FHA domain-containing protein</fullName>
    </recommendedName>
</protein>
<evidence type="ECO:0000256" key="2">
    <source>
        <dbReference type="SAM" id="Phobius"/>
    </source>
</evidence>
<organism evidence="4 5">
    <name type="scientific">Corynespora cassiicola Philippines</name>
    <dbReference type="NCBI Taxonomy" id="1448308"/>
    <lineage>
        <taxon>Eukaryota</taxon>
        <taxon>Fungi</taxon>
        <taxon>Dikarya</taxon>
        <taxon>Ascomycota</taxon>
        <taxon>Pezizomycotina</taxon>
        <taxon>Dothideomycetes</taxon>
        <taxon>Pleosporomycetidae</taxon>
        <taxon>Pleosporales</taxon>
        <taxon>Corynesporascaceae</taxon>
        <taxon>Corynespora</taxon>
    </lineage>
</organism>
<feature type="compositionally biased region" description="Acidic residues" evidence="1">
    <location>
        <begin position="269"/>
        <end position="280"/>
    </location>
</feature>
<proteinExistence type="predicted"/>
<dbReference type="SUPFAM" id="SSF49879">
    <property type="entry name" value="SMAD/FHA domain"/>
    <property type="match status" value="1"/>
</dbReference>
<feature type="compositionally biased region" description="Acidic residues" evidence="1">
    <location>
        <begin position="310"/>
        <end position="330"/>
    </location>
</feature>